<comment type="caution">
    <text evidence="1">The sequence shown here is derived from an EMBL/GenBank/DDBJ whole genome shotgun (WGS) entry which is preliminary data.</text>
</comment>
<dbReference type="Pfam" id="PF13365">
    <property type="entry name" value="Trypsin_2"/>
    <property type="match status" value="1"/>
</dbReference>
<accession>A0AAE3CKX7</accession>
<dbReference type="SUPFAM" id="SSF50494">
    <property type="entry name" value="Trypsin-like serine proteases"/>
    <property type="match status" value="1"/>
</dbReference>
<dbReference type="RefSeq" id="WP_215871745.1">
    <property type="nucleotide sequence ID" value="NZ_JAAXYO010000195.1"/>
</dbReference>
<dbReference type="EMBL" id="JAAXYO010000195">
    <property type="protein sequence ID" value="MBU2789292.1"/>
    <property type="molecule type" value="Genomic_DNA"/>
</dbReference>
<dbReference type="InterPro" id="IPR009003">
    <property type="entry name" value="Peptidase_S1_PA"/>
</dbReference>
<protein>
    <submittedName>
        <fullName evidence="1">Trypsin-like peptidase domain-containing protein</fullName>
    </submittedName>
</protein>
<gene>
    <name evidence="1" type="ORF">HFQ13_13970</name>
</gene>
<dbReference type="Proteomes" id="UP001197378">
    <property type="component" value="Unassembled WGS sequence"/>
</dbReference>
<evidence type="ECO:0000313" key="1">
    <source>
        <dbReference type="EMBL" id="MBU2789292.1"/>
    </source>
</evidence>
<organism evidence="1 2">
    <name type="scientific">Igneacidithiobacillus copahuensis</name>
    <dbReference type="NCBI Taxonomy" id="2724909"/>
    <lineage>
        <taxon>Bacteria</taxon>
        <taxon>Pseudomonadati</taxon>
        <taxon>Pseudomonadota</taxon>
        <taxon>Acidithiobacillia</taxon>
        <taxon>Acidithiobacillales</taxon>
        <taxon>Acidithiobacillaceae</taxon>
        <taxon>Igneacidithiobacillus</taxon>
    </lineage>
</organism>
<proteinExistence type="predicted"/>
<sequence>MERKSSHSELVDSIVEIYCRKDEVTHRTGYGVIIRTGDKPHVLTASHVLEEDEEGEVWDAVHPEVAQDFGFHSAARMLWKGGGRGLRRSEENDLVLMPLAESAGIAIDVVTIADLLTPAFIACIAYVPKDDYLVKRLDAMAGLIEQEDSRGYRLSCEGREGMSGAPVFVRDRDSGDYRLLGIYTGTPRTTPLTRANIEKHAFATKIGEFLRGA</sequence>
<reference evidence="1" key="1">
    <citation type="journal article" date="2021" name="ISME J.">
        <title>Genomic evolution of the class Acidithiobacillia: deep-branching Proteobacteria living in extreme acidic conditions.</title>
        <authorList>
            <person name="Moya-Beltran A."/>
            <person name="Beard S."/>
            <person name="Rojas-Villalobos C."/>
            <person name="Issotta F."/>
            <person name="Gallardo Y."/>
            <person name="Ulloa R."/>
            <person name="Giaveno A."/>
            <person name="Degli Esposti M."/>
            <person name="Johnson D.B."/>
            <person name="Quatrini R."/>
        </authorList>
    </citation>
    <scope>NUCLEOTIDE SEQUENCE</scope>
    <source>
        <strain evidence="1">VAN18-1</strain>
    </source>
</reference>
<evidence type="ECO:0000313" key="2">
    <source>
        <dbReference type="Proteomes" id="UP001197378"/>
    </source>
</evidence>
<dbReference type="AlphaFoldDB" id="A0AAE3CKX7"/>
<keyword evidence="2" id="KW-1185">Reference proteome</keyword>
<name>A0AAE3CKX7_9PROT</name>